<sequence length="140" mass="15428">MASFCNVSIMAFLLLLATGAFLASPGLAFEANERDPAALAPESPSSDDEDILSSPDVHSYLVHCRDKVGRKCGTLFVEKIFLGKSEEIPTSCCTRLVNVVGLSCHNALTNALILRPEFSDKAHIYRKNRIHVWKYCELQA</sequence>
<comment type="caution">
    <text evidence="4">The sequence shown here is derived from an EMBL/GenBank/DDBJ whole genome shotgun (WGS) entry which is preliminary data.</text>
</comment>
<dbReference type="PANTHER" id="PTHR31207">
    <property type="entry name" value="ECA1 GAMETOGENESIS FAMILY PROTEIN (DUF784)-RELATED-RELATED"/>
    <property type="match status" value="1"/>
</dbReference>
<gene>
    <name evidence="4" type="ORF">CK203_114661</name>
</gene>
<organism evidence="4 5">
    <name type="scientific">Vitis vinifera</name>
    <name type="common">Grape</name>
    <dbReference type="NCBI Taxonomy" id="29760"/>
    <lineage>
        <taxon>Eukaryota</taxon>
        <taxon>Viridiplantae</taxon>
        <taxon>Streptophyta</taxon>
        <taxon>Embryophyta</taxon>
        <taxon>Tracheophyta</taxon>
        <taxon>Spermatophyta</taxon>
        <taxon>Magnoliopsida</taxon>
        <taxon>eudicotyledons</taxon>
        <taxon>Gunneridae</taxon>
        <taxon>Pentapetalae</taxon>
        <taxon>rosids</taxon>
        <taxon>Vitales</taxon>
        <taxon>Vitaceae</taxon>
        <taxon>Viteae</taxon>
        <taxon>Vitis</taxon>
    </lineage>
</organism>
<keyword evidence="1 2" id="KW-0732">Signal</keyword>
<dbReference type="PANTHER" id="PTHR31207:SF35">
    <property type="entry name" value="PROLAMIN-LIKE DOMAIN-CONTAINING PROTEIN"/>
    <property type="match status" value="1"/>
</dbReference>
<accession>A0A438CQZ8</accession>
<evidence type="ECO:0000256" key="2">
    <source>
        <dbReference type="SAM" id="SignalP"/>
    </source>
</evidence>
<dbReference type="Pfam" id="PF05617">
    <property type="entry name" value="Prolamin_like"/>
    <property type="match status" value="1"/>
</dbReference>
<dbReference type="EMBL" id="QGNW01002073">
    <property type="protein sequence ID" value="RVW25641.1"/>
    <property type="molecule type" value="Genomic_DNA"/>
</dbReference>
<protein>
    <recommendedName>
        <fullName evidence="3">Prolamin-like domain-containing protein</fullName>
    </recommendedName>
</protein>
<dbReference type="OrthoDB" id="1368054at2759"/>
<dbReference type="InterPro" id="IPR040220">
    <property type="entry name" value="DD11"/>
</dbReference>
<evidence type="ECO:0000313" key="4">
    <source>
        <dbReference type="EMBL" id="RVW25641.1"/>
    </source>
</evidence>
<evidence type="ECO:0000259" key="3">
    <source>
        <dbReference type="Pfam" id="PF05617"/>
    </source>
</evidence>
<dbReference type="Gramene" id="Vitis16g00285.t01">
    <property type="protein sequence ID" value="Vitis16g00285.t01.CDS"/>
    <property type="gene ID" value="Vitis16g00285"/>
</dbReference>
<feature type="chain" id="PRO_5019496038" description="Prolamin-like domain-containing protein" evidence="2">
    <location>
        <begin position="29"/>
        <end position="140"/>
    </location>
</feature>
<name>A0A438CQZ8_VITVI</name>
<proteinExistence type="predicted"/>
<feature type="domain" description="Prolamin-like" evidence="3">
    <location>
        <begin position="64"/>
        <end position="136"/>
    </location>
</feature>
<evidence type="ECO:0000256" key="1">
    <source>
        <dbReference type="ARBA" id="ARBA00022729"/>
    </source>
</evidence>
<evidence type="ECO:0000313" key="5">
    <source>
        <dbReference type="Proteomes" id="UP000288805"/>
    </source>
</evidence>
<dbReference type="InterPro" id="IPR008502">
    <property type="entry name" value="Prolamin-like"/>
</dbReference>
<feature type="signal peptide" evidence="2">
    <location>
        <begin position="1"/>
        <end position="28"/>
    </location>
</feature>
<dbReference type="AlphaFoldDB" id="A0A438CQZ8"/>
<dbReference type="Proteomes" id="UP000288805">
    <property type="component" value="Unassembled WGS sequence"/>
</dbReference>
<reference evidence="4 5" key="1">
    <citation type="journal article" date="2018" name="PLoS Genet.">
        <title>Population sequencing reveals clonal diversity and ancestral inbreeding in the grapevine cultivar Chardonnay.</title>
        <authorList>
            <person name="Roach M.J."/>
            <person name="Johnson D.L."/>
            <person name="Bohlmann J."/>
            <person name="van Vuuren H.J."/>
            <person name="Jones S.J."/>
            <person name="Pretorius I.S."/>
            <person name="Schmidt S.A."/>
            <person name="Borneman A.R."/>
        </authorList>
    </citation>
    <scope>NUCLEOTIDE SEQUENCE [LARGE SCALE GENOMIC DNA]</scope>
    <source>
        <strain evidence="5">cv. Chardonnay</strain>
        <tissue evidence="4">Leaf</tissue>
    </source>
</reference>